<organism evidence="1 2">
    <name type="scientific">Prevotella pallens</name>
    <dbReference type="NCBI Taxonomy" id="60133"/>
    <lineage>
        <taxon>Bacteria</taxon>
        <taxon>Pseudomonadati</taxon>
        <taxon>Bacteroidota</taxon>
        <taxon>Bacteroidia</taxon>
        <taxon>Bacteroidales</taxon>
        <taxon>Prevotellaceae</taxon>
        <taxon>Prevotella</taxon>
    </lineage>
</organism>
<reference evidence="1 2" key="1">
    <citation type="submission" date="2018-06" db="EMBL/GenBank/DDBJ databases">
        <authorList>
            <consortium name="Pathogen Informatics"/>
            <person name="Doyle S."/>
        </authorList>
    </citation>
    <scope>NUCLEOTIDE SEQUENCE [LARGE SCALE GENOMIC DNA]</scope>
    <source>
        <strain evidence="1 2">NCTC13043</strain>
    </source>
</reference>
<proteinExistence type="predicted"/>
<dbReference type="GeneID" id="78571632"/>
<accession>A0A379GAF3</accession>
<dbReference type="OrthoDB" id="1030742at2"/>
<dbReference type="EMBL" id="UGTP01000002">
    <property type="protein sequence ID" value="SUC37503.1"/>
    <property type="molecule type" value="Genomic_DNA"/>
</dbReference>
<evidence type="ECO:0000313" key="1">
    <source>
        <dbReference type="EMBL" id="SUC37503.1"/>
    </source>
</evidence>
<dbReference type="Proteomes" id="UP000254235">
    <property type="component" value="Unassembled WGS sequence"/>
</dbReference>
<sequence>MRFALRNKDKLIQAFGEPFYCELVECLKKHFESDTANDRYRIEGLNKEAIKVTSSTAGKVHIFAVIGQMYDVVKLAYYKTVHQ</sequence>
<name>A0A379GAF3_9BACT</name>
<gene>
    <name evidence="1" type="ORF">NCTC13043_01992</name>
</gene>
<dbReference type="RefSeq" id="WP_115083945.1">
    <property type="nucleotide sequence ID" value="NZ_UGTP01000002.1"/>
</dbReference>
<evidence type="ECO:0000313" key="2">
    <source>
        <dbReference type="Proteomes" id="UP000254235"/>
    </source>
</evidence>
<protein>
    <submittedName>
        <fullName evidence="1">Uncharacterized protein</fullName>
    </submittedName>
</protein>
<dbReference type="AlphaFoldDB" id="A0A379GAF3"/>